<keyword evidence="5" id="KW-0175">Coiled coil</keyword>
<dbReference type="PROSITE" id="PS50238">
    <property type="entry name" value="RHOGAP"/>
    <property type="match status" value="1"/>
</dbReference>
<dbReference type="SMART" id="SM00109">
    <property type="entry name" value="C1"/>
    <property type="match status" value="2"/>
</dbReference>
<dbReference type="SUPFAM" id="SSF47769">
    <property type="entry name" value="SAM/Pointed domain"/>
    <property type="match status" value="1"/>
</dbReference>
<feature type="compositionally biased region" description="Polar residues" evidence="6">
    <location>
        <begin position="970"/>
        <end position="998"/>
    </location>
</feature>
<dbReference type="AlphaFoldDB" id="A0AAV2TRT6"/>
<dbReference type="Gene3D" id="1.10.150.50">
    <property type="entry name" value="Transcription Factor, Ets-1"/>
    <property type="match status" value="1"/>
</dbReference>
<evidence type="ECO:0000313" key="10">
    <source>
        <dbReference type="EMBL" id="CAL5139928.1"/>
    </source>
</evidence>
<evidence type="ECO:0000259" key="8">
    <source>
        <dbReference type="PROSITE" id="PS50081"/>
    </source>
</evidence>
<feature type="coiled-coil region" evidence="5">
    <location>
        <begin position="877"/>
        <end position="904"/>
    </location>
</feature>
<evidence type="ECO:0000256" key="4">
    <source>
        <dbReference type="PROSITE-ProRule" id="PRU00191"/>
    </source>
</evidence>
<organism evidence="10 11">
    <name type="scientific">Calicophoron daubneyi</name>
    <name type="common">Rumen fluke</name>
    <name type="synonym">Paramphistomum daubneyi</name>
    <dbReference type="NCBI Taxonomy" id="300641"/>
    <lineage>
        <taxon>Eukaryota</taxon>
        <taxon>Metazoa</taxon>
        <taxon>Spiralia</taxon>
        <taxon>Lophotrochozoa</taxon>
        <taxon>Platyhelminthes</taxon>
        <taxon>Trematoda</taxon>
        <taxon>Digenea</taxon>
        <taxon>Plagiorchiida</taxon>
        <taxon>Pronocephalata</taxon>
        <taxon>Paramphistomoidea</taxon>
        <taxon>Paramphistomidae</taxon>
        <taxon>Calicophoron</taxon>
    </lineage>
</organism>
<dbReference type="InterPro" id="IPR013761">
    <property type="entry name" value="SAM/pointed_sf"/>
</dbReference>
<reference evidence="10" key="1">
    <citation type="submission" date="2024-06" db="EMBL/GenBank/DDBJ databases">
        <authorList>
            <person name="Liu X."/>
            <person name="Lenzi L."/>
            <person name="Haldenby T S."/>
            <person name="Uol C."/>
        </authorList>
    </citation>
    <scope>NUCLEOTIDE SEQUENCE</scope>
</reference>
<dbReference type="PANTHER" id="PTHR10155">
    <property type="entry name" value="PHOSPHATIDYLINOSITOL 3-KINASE REGULATORY SUBUNIT"/>
    <property type="match status" value="1"/>
</dbReference>
<dbReference type="SUPFAM" id="SSF48350">
    <property type="entry name" value="GTPase activation domain, GAP"/>
    <property type="match status" value="1"/>
</dbReference>
<dbReference type="GO" id="GO:0046854">
    <property type="term" value="P:phosphatidylinositol phosphate biosynthetic process"/>
    <property type="evidence" value="ECO:0007669"/>
    <property type="project" value="TreeGrafter"/>
</dbReference>
<evidence type="ECO:0000256" key="6">
    <source>
        <dbReference type="SAM" id="MobiDB-lite"/>
    </source>
</evidence>
<evidence type="ECO:0000256" key="3">
    <source>
        <dbReference type="ARBA" id="ARBA00022999"/>
    </source>
</evidence>
<dbReference type="InterPro" id="IPR002219">
    <property type="entry name" value="PKC_DAG/PE"/>
</dbReference>
<dbReference type="GO" id="GO:0046872">
    <property type="term" value="F:metal ion binding"/>
    <property type="evidence" value="ECO:0007669"/>
    <property type="project" value="UniProtKB-KW"/>
</dbReference>
<dbReference type="PRINTS" id="PR00401">
    <property type="entry name" value="SH2DOMAIN"/>
</dbReference>
<gene>
    <name evidence="10" type="ORF">CDAUBV1_LOCUS15115</name>
</gene>
<dbReference type="InterPro" id="IPR000198">
    <property type="entry name" value="RhoGAP_dom"/>
</dbReference>
<dbReference type="GO" id="GO:0046935">
    <property type="term" value="F:1-phosphatidylinositol-3-kinase regulator activity"/>
    <property type="evidence" value="ECO:0007669"/>
    <property type="project" value="TreeGrafter"/>
</dbReference>
<dbReference type="InterPro" id="IPR046349">
    <property type="entry name" value="C1-like_sf"/>
</dbReference>
<dbReference type="PROSITE" id="PS00479">
    <property type="entry name" value="ZF_DAG_PE_1"/>
    <property type="match status" value="2"/>
</dbReference>
<feature type="domain" description="Phorbol-ester/DAG-type" evidence="8">
    <location>
        <begin position="76"/>
        <end position="127"/>
    </location>
</feature>
<dbReference type="SUPFAM" id="SSF57889">
    <property type="entry name" value="Cysteine-rich domain"/>
    <property type="match status" value="2"/>
</dbReference>
<dbReference type="Pfam" id="PF00130">
    <property type="entry name" value="C1_1"/>
    <property type="match status" value="1"/>
</dbReference>
<keyword evidence="1" id="KW-0479">Metal-binding</keyword>
<dbReference type="SMART" id="SM00324">
    <property type="entry name" value="RhoGAP"/>
    <property type="match status" value="1"/>
</dbReference>
<dbReference type="PROSITE" id="PS50081">
    <property type="entry name" value="ZF_DAG_PE_2"/>
    <property type="match status" value="2"/>
</dbReference>
<sequence length="1105" mass="123069">MNANNSTRKEDNVPPTVPPRPFRSFGFVPRVNVPCSASATDVRQSVLSREPSPCRAATQKWASSLSLQPPAQPSRPHRLLSVSVSYPRLCALCNDYVITPRCSAFRCSNCKVVFHATCSRVCSRTDCVPCNRADSVSLPASDSGPEDMPSTDSSCIFVSSSEQPLADWDRFQVAYWLAVVGLSRFVMLFLKCKVDGSVLLQLAPYSPQLDHVADPFSRQALRRAILTLSGSQPTAGEDFPLAPRPVSAQFLNISRPEEREGLIVQTLEASKHDLKVTTFLREVACAVCKYPLIGLLCQGYQCQVCGMIFHRVCSALDEIPVCPQRPPSSASMNLAEGNETLETLDYDCLPTVLVPYKSEYFGVRLEDQPFDGDTLVPTFLVTCTSQIEQLAAESLSAAIDNPAARPINLVTAYQQSALASTLSELHQTFAHQLPSPGSDQLAAQPLDVVRLAQLVKAFLRDLPSPVISEDQYPAFCALGSLDEHADRKKHVHEFLNLLPRCHRACLLHVMKHLDSVWVHQRKLKNHLDLEAAQVCSENSAGDAPADRSATQLQRLCKPVNWLLVFRQILIRPPWNLLTDIATALDVHLRALETVFLVLSTSASDQASHSLPAPLSVYRRNSGIAPSSQPISGSPYEYGVVDATGLSLPGDRLHCPTVNTPPSAASRDENARDLLSREWYWGDVTQAEVREIMAGLPDGYFLVRDASEQSAGAFTLAVRWHGENKLYRIYHRGDYFGLTDPPQPVFRLVSELVGFYSSHARQPGEQLGLQLLWPVSRRYNLFSDTEQQQSVPIQLRSPEAKAVFACSLPKDQLLAQLHRTDTELVTCEQLVKELSAQAQRTMEGKEESARLIKGNQKLQEWLRRQQSLLDQYATADDIPSLARQHEILRERIRDAKRQVDRNTERHLIQSTQSRRIIENQVHNMGRRTKLKRQAQEIRRALKDLGVGEEALMDRAVSSPAAGDTSFDESTVDNSQSRSSVQKSPRVSARLSTSDEASSPNIDSRANWFVPNITREEVERVLADKPTGTFLIRLATDGHRLALGVRLDSSVQHCLIHHVNGRYGFVEKSCVFDSLEALVRHYHVYSLKQHNALLNTTLRYPVNSTIL</sequence>
<dbReference type="Gene3D" id="3.30.505.10">
    <property type="entry name" value="SH2 domain"/>
    <property type="match status" value="2"/>
</dbReference>
<dbReference type="GO" id="GO:0005942">
    <property type="term" value="C:phosphatidylinositol 3-kinase complex"/>
    <property type="evidence" value="ECO:0007669"/>
    <property type="project" value="TreeGrafter"/>
</dbReference>
<feature type="region of interest" description="Disordered" evidence="6">
    <location>
        <begin position="954"/>
        <end position="998"/>
    </location>
</feature>
<dbReference type="SMART" id="SM00252">
    <property type="entry name" value="SH2"/>
    <property type="match status" value="2"/>
</dbReference>
<evidence type="ECO:0000313" key="11">
    <source>
        <dbReference type="Proteomes" id="UP001497525"/>
    </source>
</evidence>
<dbReference type="CDD" id="cd00159">
    <property type="entry name" value="RhoGAP"/>
    <property type="match status" value="1"/>
</dbReference>
<dbReference type="InterPro" id="IPR036860">
    <property type="entry name" value="SH2_dom_sf"/>
</dbReference>
<accession>A0AAV2TRT6</accession>
<evidence type="ECO:0000256" key="5">
    <source>
        <dbReference type="SAM" id="Coils"/>
    </source>
</evidence>
<evidence type="ECO:0008006" key="12">
    <source>
        <dbReference type="Google" id="ProtNLM"/>
    </source>
</evidence>
<comment type="caution">
    <text evidence="10">The sequence shown here is derived from an EMBL/GenBank/DDBJ whole genome shotgun (WGS) entry which is preliminary data.</text>
</comment>
<name>A0AAV2TRT6_CALDB</name>
<dbReference type="PANTHER" id="PTHR10155:SF0">
    <property type="entry name" value="SUPPRESSOR OF CYTOKINE SIGNALING AT 36E, ISOFORM D"/>
    <property type="match status" value="1"/>
</dbReference>
<feature type="domain" description="Phorbol-ester/DAG-type" evidence="8">
    <location>
        <begin position="271"/>
        <end position="322"/>
    </location>
</feature>
<evidence type="ECO:0000259" key="7">
    <source>
        <dbReference type="PROSITE" id="PS50001"/>
    </source>
</evidence>
<keyword evidence="3 4" id="KW-0727">SH2 domain</keyword>
<evidence type="ECO:0000256" key="2">
    <source>
        <dbReference type="ARBA" id="ARBA00022833"/>
    </source>
</evidence>
<feature type="domain" description="SH2" evidence="7">
    <location>
        <begin position="678"/>
        <end position="774"/>
    </location>
</feature>
<dbReference type="InterPro" id="IPR000980">
    <property type="entry name" value="SH2"/>
</dbReference>
<dbReference type="Gene3D" id="1.10.555.10">
    <property type="entry name" value="Rho GTPase activation protein"/>
    <property type="match status" value="1"/>
</dbReference>
<feature type="domain" description="SH2" evidence="7">
    <location>
        <begin position="1006"/>
        <end position="1100"/>
    </location>
</feature>
<dbReference type="PROSITE" id="PS50001">
    <property type="entry name" value="SH2"/>
    <property type="match status" value="2"/>
</dbReference>
<evidence type="ECO:0000259" key="9">
    <source>
        <dbReference type="PROSITE" id="PS50238"/>
    </source>
</evidence>
<dbReference type="InterPro" id="IPR008936">
    <property type="entry name" value="Rho_GTPase_activation_prot"/>
</dbReference>
<dbReference type="Pfam" id="PF00017">
    <property type="entry name" value="SH2"/>
    <property type="match status" value="2"/>
</dbReference>
<dbReference type="Pfam" id="PF00620">
    <property type="entry name" value="RhoGAP"/>
    <property type="match status" value="1"/>
</dbReference>
<protein>
    <recommendedName>
        <fullName evidence="12">Phosphatidylinositol 3-kinase regulatory subunit alpha</fullName>
    </recommendedName>
</protein>
<keyword evidence="2" id="KW-0862">Zinc</keyword>
<dbReference type="Proteomes" id="UP001497525">
    <property type="component" value="Unassembled WGS sequence"/>
</dbReference>
<feature type="domain" description="Rho-GAP" evidence="9">
    <location>
        <begin position="363"/>
        <end position="577"/>
    </location>
</feature>
<dbReference type="GO" id="GO:0007165">
    <property type="term" value="P:signal transduction"/>
    <property type="evidence" value="ECO:0007669"/>
    <property type="project" value="InterPro"/>
</dbReference>
<evidence type="ECO:0000256" key="1">
    <source>
        <dbReference type="ARBA" id="ARBA00022723"/>
    </source>
</evidence>
<dbReference type="SUPFAM" id="SSF55550">
    <property type="entry name" value="SH2 domain"/>
    <property type="match status" value="2"/>
</dbReference>
<dbReference type="Gene3D" id="3.30.60.20">
    <property type="match status" value="2"/>
</dbReference>
<dbReference type="EMBL" id="CAXLJL010000678">
    <property type="protein sequence ID" value="CAL5139928.1"/>
    <property type="molecule type" value="Genomic_DNA"/>
</dbReference>
<proteinExistence type="predicted"/>